<keyword evidence="2" id="KW-0539">Nucleus</keyword>
<feature type="region of interest" description="Disordered" evidence="4">
    <location>
        <begin position="124"/>
        <end position="179"/>
    </location>
</feature>
<dbReference type="GO" id="GO:0061630">
    <property type="term" value="F:ubiquitin protein ligase activity"/>
    <property type="evidence" value="ECO:0007669"/>
    <property type="project" value="InterPro"/>
</dbReference>
<dbReference type="OrthoDB" id="116827at2759"/>
<protein>
    <submittedName>
        <fullName evidence="6">Zn-ring domain containing protein</fullName>
    </submittedName>
</protein>
<dbReference type="InterPro" id="IPR031790">
    <property type="entry name" value="Znf-NOSIP"/>
</dbReference>
<organism evidence="6 7">
    <name type="scientific">Cystoisospora suis</name>
    <dbReference type="NCBI Taxonomy" id="483139"/>
    <lineage>
        <taxon>Eukaryota</taxon>
        <taxon>Sar</taxon>
        <taxon>Alveolata</taxon>
        <taxon>Apicomplexa</taxon>
        <taxon>Conoidasida</taxon>
        <taxon>Coccidia</taxon>
        <taxon>Eucoccidiorida</taxon>
        <taxon>Eimeriorina</taxon>
        <taxon>Sarcocystidae</taxon>
        <taxon>Cystoisospora</taxon>
    </lineage>
</organism>
<dbReference type="PANTHER" id="PTHR13063">
    <property type="entry name" value="ENOS INTERACTING PROTEIN"/>
    <property type="match status" value="1"/>
</dbReference>
<feature type="compositionally biased region" description="Polar residues" evidence="4">
    <location>
        <begin position="143"/>
        <end position="153"/>
    </location>
</feature>
<evidence type="ECO:0000259" key="5">
    <source>
        <dbReference type="Pfam" id="PF15906"/>
    </source>
</evidence>
<evidence type="ECO:0000256" key="1">
    <source>
        <dbReference type="ARBA" id="ARBA00004123"/>
    </source>
</evidence>
<proteinExistence type="predicted"/>
<dbReference type="PANTHER" id="PTHR13063:SF10">
    <property type="entry name" value="NITRIC OXIDE SYNTHASE-INTERACTING PROTEIN"/>
    <property type="match status" value="1"/>
</dbReference>
<gene>
    <name evidence="6" type="ORF">CSUI_008921</name>
</gene>
<dbReference type="Pfam" id="PF15906">
    <property type="entry name" value="zf-NOSIP"/>
    <property type="match status" value="1"/>
</dbReference>
<dbReference type="InterPro" id="IPR016818">
    <property type="entry name" value="NOSIP"/>
</dbReference>
<dbReference type="GO" id="GO:0005634">
    <property type="term" value="C:nucleus"/>
    <property type="evidence" value="ECO:0007669"/>
    <property type="project" value="UniProtKB-SubCell"/>
</dbReference>
<feature type="non-terminal residue" evidence="6">
    <location>
        <position position="276"/>
    </location>
</feature>
<dbReference type="AlphaFoldDB" id="A0A2C6K6M8"/>
<keyword evidence="3" id="KW-0175">Coiled coil</keyword>
<evidence type="ECO:0000313" key="6">
    <source>
        <dbReference type="EMBL" id="PHJ17260.1"/>
    </source>
</evidence>
<dbReference type="VEuPathDB" id="ToxoDB:CSUI_008921"/>
<reference evidence="6 7" key="1">
    <citation type="journal article" date="2017" name="Int. J. Parasitol.">
        <title>The genome of the protozoan parasite Cystoisospora suis and a reverse vaccinology approach to identify vaccine candidates.</title>
        <authorList>
            <person name="Palmieri N."/>
            <person name="Shrestha A."/>
            <person name="Ruttkowski B."/>
            <person name="Beck T."/>
            <person name="Vogl C."/>
            <person name="Tomley F."/>
            <person name="Blake D.P."/>
            <person name="Joachim A."/>
        </authorList>
    </citation>
    <scope>NUCLEOTIDE SEQUENCE [LARGE SCALE GENOMIC DNA]</scope>
    <source>
        <strain evidence="6 7">Wien I</strain>
    </source>
</reference>
<feature type="compositionally biased region" description="Low complexity" evidence="4">
    <location>
        <begin position="124"/>
        <end position="135"/>
    </location>
</feature>
<accession>A0A2C6K6M8</accession>
<name>A0A2C6K6M8_9APIC</name>
<evidence type="ECO:0000313" key="7">
    <source>
        <dbReference type="Proteomes" id="UP000221165"/>
    </source>
</evidence>
<comment type="caution">
    <text evidence="6">The sequence shown here is derived from an EMBL/GenBank/DDBJ whole genome shotgun (WGS) entry which is preliminary data.</text>
</comment>
<keyword evidence="7" id="KW-1185">Reference proteome</keyword>
<dbReference type="EMBL" id="MIGC01005142">
    <property type="protein sequence ID" value="PHJ17260.1"/>
    <property type="molecule type" value="Genomic_DNA"/>
</dbReference>
<feature type="compositionally biased region" description="Low complexity" evidence="4">
    <location>
        <begin position="154"/>
        <end position="164"/>
    </location>
</feature>
<feature type="coiled-coil region" evidence="3">
    <location>
        <begin position="89"/>
        <end position="116"/>
    </location>
</feature>
<dbReference type="GeneID" id="94432251"/>
<evidence type="ECO:0000256" key="3">
    <source>
        <dbReference type="SAM" id="Coils"/>
    </source>
</evidence>
<comment type="subcellular location">
    <subcellularLocation>
        <location evidence="1">Nucleus</location>
    </subcellularLocation>
</comment>
<dbReference type="Proteomes" id="UP000221165">
    <property type="component" value="Unassembled WGS sequence"/>
</dbReference>
<dbReference type="RefSeq" id="XP_067918985.1">
    <property type="nucleotide sequence ID" value="XM_068069040.1"/>
</dbReference>
<feature type="domain" description="Nitric oxide synthase-interacting protein zinc-finger" evidence="5">
    <location>
        <begin position="5"/>
        <end position="69"/>
    </location>
</feature>
<evidence type="ECO:0000256" key="2">
    <source>
        <dbReference type="ARBA" id="ARBA00023242"/>
    </source>
</evidence>
<sequence>MPTRHSKNATSAAFYSYHERRKLKDVGSQVERLDTNALRRFEACWLCNRTAISPVCTPQGLLFCKQCLFFNFEDQKKKMQKELKEWDLHQQKRRQMEALKKEEEESVEQRKFLEEEGKISSDYYYSSSSHSQLSSRGKDARNTHTNTNGHQGDSSSSSSSSSKATHSHSTHAGRGESLLQGKAEARAKNFWIAENTPSADCTQVKKPSKSLKCPITRKPLKLKQLVYIKPELIDDKDTEFNRWVCAISKKAITNQNAAVVIPTGDVVLMVYIYLSI</sequence>
<evidence type="ECO:0000256" key="4">
    <source>
        <dbReference type="SAM" id="MobiDB-lite"/>
    </source>
</evidence>